<gene>
    <name evidence="2" type="ORF">KSP39_PZI003767</name>
</gene>
<dbReference type="AlphaFoldDB" id="A0AAP0GDM8"/>
<protein>
    <submittedName>
        <fullName evidence="2">Uncharacterized protein</fullName>
    </submittedName>
</protein>
<feature type="compositionally biased region" description="Basic and acidic residues" evidence="1">
    <location>
        <begin position="95"/>
        <end position="121"/>
    </location>
</feature>
<evidence type="ECO:0000313" key="3">
    <source>
        <dbReference type="Proteomes" id="UP001418222"/>
    </source>
</evidence>
<dbReference type="PANTHER" id="PTHR33671">
    <property type="entry name" value="N-METHYLTRANSFERASE, PUTATIVE (DUF688)-RELATED"/>
    <property type="match status" value="1"/>
</dbReference>
<evidence type="ECO:0000256" key="1">
    <source>
        <dbReference type="SAM" id="MobiDB-lite"/>
    </source>
</evidence>
<feature type="compositionally biased region" description="Pro residues" evidence="1">
    <location>
        <begin position="79"/>
        <end position="92"/>
    </location>
</feature>
<keyword evidence="3" id="KW-1185">Reference proteome</keyword>
<dbReference type="EMBL" id="JBBWWQ010000003">
    <property type="protein sequence ID" value="KAK8952466.1"/>
    <property type="molecule type" value="Genomic_DNA"/>
</dbReference>
<comment type="caution">
    <text evidence="2">The sequence shown here is derived from an EMBL/GenBank/DDBJ whole genome shotgun (WGS) entry which is preliminary data.</text>
</comment>
<organism evidence="2 3">
    <name type="scientific">Platanthera zijinensis</name>
    <dbReference type="NCBI Taxonomy" id="2320716"/>
    <lineage>
        <taxon>Eukaryota</taxon>
        <taxon>Viridiplantae</taxon>
        <taxon>Streptophyta</taxon>
        <taxon>Embryophyta</taxon>
        <taxon>Tracheophyta</taxon>
        <taxon>Spermatophyta</taxon>
        <taxon>Magnoliopsida</taxon>
        <taxon>Liliopsida</taxon>
        <taxon>Asparagales</taxon>
        <taxon>Orchidaceae</taxon>
        <taxon>Orchidoideae</taxon>
        <taxon>Orchideae</taxon>
        <taxon>Orchidinae</taxon>
        <taxon>Platanthera</taxon>
    </lineage>
</organism>
<reference evidence="2 3" key="1">
    <citation type="journal article" date="2022" name="Nat. Plants">
        <title>Genomes of leafy and leafless Platanthera orchids illuminate the evolution of mycoheterotrophy.</title>
        <authorList>
            <person name="Li M.H."/>
            <person name="Liu K.W."/>
            <person name="Li Z."/>
            <person name="Lu H.C."/>
            <person name="Ye Q.L."/>
            <person name="Zhang D."/>
            <person name="Wang J.Y."/>
            <person name="Li Y.F."/>
            <person name="Zhong Z.M."/>
            <person name="Liu X."/>
            <person name="Yu X."/>
            <person name="Liu D.K."/>
            <person name="Tu X.D."/>
            <person name="Liu B."/>
            <person name="Hao Y."/>
            <person name="Liao X.Y."/>
            <person name="Jiang Y.T."/>
            <person name="Sun W.H."/>
            <person name="Chen J."/>
            <person name="Chen Y.Q."/>
            <person name="Ai Y."/>
            <person name="Zhai J.W."/>
            <person name="Wu S.S."/>
            <person name="Zhou Z."/>
            <person name="Hsiao Y.Y."/>
            <person name="Wu W.L."/>
            <person name="Chen Y.Y."/>
            <person name="Lin Y.F."/>
            <person name="Hsu J.L."/>
            <person name="Li C.Y."/>
            <person name="Wang Z.W."/>
            <person name="Zhao X."/>
            <person name="Zhong W.Y."/>
            <person name="Ma X.K."/>
            <person name="Ma L."/>
            <person name="Huang J."/>
            <person name="Chen G.Z."/>
            <person name="Huang M.Z."/>
            <person name="Huang L."/>
            <person name="Peng D.H."/>
            <person name="Luo Y.B."/>
            <person name="Zou S.Q."/>
            <person name="Chen S.P."/>
            <person name="Lan S."/>
            <person name="Tsai W.C."/>
            <person name="Van de Peer Y."/>
            <person name="Liu Z.J."/>
        </authorList>
    </citation>
    <scope>NUCLEOTIDE SEQUENCE [LARGE SCALE GENOMIC DNA]</scope>
    <source>
        <strain evidence="2">Lor287</strain>
    </source>
</reference>
<dbReference type="Pfam" id="PF05097">
    <property type="entry name" value="DUF688"/>
    <property type="match status" value="1"/>
</dbReference>
<sequence length="121" mass="13965">MQDTRLDLEAPLLYVHRHSAHHTGNPSTKPEPAASIKPLTPSWRPALAFYNSELKSGPVRNPGVVPFVWEQEPEQPHSGPRPSPVPLFPPGRTPFARERDPEEWRERRSWGRRYERAWEDG</sequence>
<accession>A0AAP0GDM8</accession>
<proteinExistence type="predicted"/>
<dbReference type="PANTHER" id="PTHR33671:SF2">
    <property type="entry name" value="N-METHYLTRANSFERASE, PUTATIVE (DUF688)-RELATED"/>
    <property type="match status" value="1"/>
</dbReference>
<feature type="region of interest" description="Disordered" evidence="1">
    <location>
        <begin position="70"/>
        <end position="121"/>
    </location>
</feature>
<dbReference type="InterPro" id="IPR007789">
    <property type="entry name" value="DUF688"/>
</dbReference>
<evidence type="ECO:0000313" key="2">
    <source>
        <dbReference type="EMBL" id="KAK8952466.1"/>
    </source>
</evidence>
<name>A0AAP0GDM8_9ASPA</name>
<feature type="region of interest" description="Disordered" evidence="1">
    <location>
        <begin position="17"/>
        <end position="38"/>
    </location>
</feature>
<dbReference type="Proteomes" id="UP001418222">
    <property type="component" value="Unassembled WGS sequence"/>
</dbReference>